<dbReference type="CDD" id="cd00130">
    <property type="entry name" value="PAS"/>
    <property type="match status" value="1"/>
</dbReference>
<dbReference type="Pfam" id="PF03105">
    <property type="entry name" value="SPX"/>
    <property type="match status" value="1"/>
</dbReference>
<proteinExistence type="predicted"/>
<evidence type="ECO:0000313" key="3">
    <source>
        <dbReference type="EMBL" id="KAJ3045468.1"/>
    </source>
</evidence>
<dbReference type="PROSITE" id="PS51382">
    <property type="entry name" value="SPX"/>
    <property type="match status" value="1"/>
</dbReference>
<accession>A0AAD5S7G1</accession>
<name>A0AAD5S7G1_9FUNG</name>
<sequence length="360" mass="40738">MKFGRHIEAKKKEEWAPYYIDYKALKHLLSDLEDNQSQPLPDVTNPEIPPISPDLLSPHRTLQDNFFTTLEHEIDKVEWFYLHRIDKAKGQLRELMARWYWLTHHRDRSATAPIAGGQTHPGPNNLSANLIPYGPRAPHVHDPKRDVLLSRHVSSVISHFTSSPSSHSRLLSELDDFLHVLSPSGTILYSSPATRRVLGWTDTEMKGRNVEDFLEPGDFSILQGLLKGCTEKGGDGEGFVYIRYVRKRGGVVVCEVRGRGVEGWDSHEPHQNPHSPPPYSGKVIITTAREYKSRTKSSSINADAVLELRIENVRLRRRLEGVVRERGGDVKAHPLLIRNNNAKGPVVEVDEEEVDEGEEG</sequence>
<evidence type="ECO:0000259" key="2">
    <source>
        <dbReference type="PROSITE" id="PS51382"/>
    </source>
</evidence>
<dbReference type="PROSITE" id="PS50112">
    <property type="entry name" value="PAS"/>
    <property type="match status" value="1"/>
</dbReference>
<dbReference type="SMART" id="SM00091">
    <property type="entry name" value="PAS"/>
    <property type="match status" value="1"/>
</dbReference>
<reference evidence="3" key="1">
    <citation type="submission" date="2020-05" db="EMBL/GenBank/DDBJ databases">
        <title>Phylogenomic resolution of chytrid fungi.</title>
        <authorList>
            <person name="Stajich J.E."/>
            <person name="Amses K."/>
            <person name="Simmons R."/>
            <person name="Seto K."/>
            <person name="Myers J."/>
            <person name="Bonds A."/>
            <person name="Quandt C.A."/>
            <person name="Barry K."/>
            <person name="Liu P."/>
            <person name="Grigoriev I."/>
            <person name="Longcore J.E."/>
            <person name="James T.Y."/>
        </authorList>
    </citation>
    <scope>NUCLEOTIDE SEQUENCE</scope>
    <source>
        <strain evidence="3">JEL0318</strain>
    </source>
</reference>
<keyword evidence="4" id="KW-1185">Reference proteome</keyword>
<dbReference type="Proteomes" id="UP001212841">
    <property type="component" value="Unassembled WGS sequence"/>
</dbReference>
<dbReference type="EMBL" id="JADGJD010001227">
    <property type="protein sequence ID" value="KAJ3045468.1"/>
    <property type="molecule type" value="Genomic_DNA"/>
</dbReference>
<feature type="domain" description="SPX" evidence="2">
    <location>
        <begin position="1"/>
        <end position="215"/>
    </location>
</feature>
<dbReference type="AlphaFoldDB" id="A0AAD5S7G1"/>
<dbReference type="InterPro" id="IPR035965">
    <property type="entry name" value="PAS-like_dom_sf"/>
</dbReference>
<dbReference type="NCBIfam" id="TIGR00229">
    <property type="entry name" value="sensory_box"/>
    <property type="match status" value="1"/>
</dbReference>
<comment type="caution">
    <text evidence="3">The sequence shown here is derived from an EMBL/GenBank/DDBJ whole genome shotgun (WGS) entry which is preliminary data.</text>
</comment>
<gene>
    <name evidence="3" type="primary">WC2_1</name>
    <name evidence="3" type="ORF">HK097_001188</name>
</gene>
<dbReference type="InterPro" id="IPR000014">
    <property type="entry name" value="PAS"/>
</dbReference>
<protein>
    <submittedName>
        <fullName evidence="3">Blue light receptor</fullName>
    </submittedName>
</protein>
<dbReference type="Gene3D" id="3.30.450.20">
    <property type="entry name" value="PAS domain"/>
    <property type="match status" value="1"/>
</dbReference>
<organism evidence="3 4">
    <name type="scientific">Rhizophlyctis rosea</name>
    <dbReference type="NCBI Taxonomy" id="64517"/>
    <lineage>
        <taxon>Eukaryota</taxon>
        <taxon>Fungi</taxon>
        <taxon>Fungi incertae sedis</taxon>
        <taxon>Chytridiomycota</taxon>
        <taxon>Chytridiomycota incertae sedis</taxon>
        <taxon>Chytridiomycetes</taxon>
        <taxon>Rhizophlyctidales</taxon>
        <taxon>Rhizophlyctidaceae</taxon>
        <taxon>Rhizophlyctis</taxon>
    </lineage>
</organism>
<dbReference type="SUPFAM" id="SSF55785">
    <property type="entry name" value="PYP-like sensor domain (PAS domain)"/>
    <property type="match status" value="1"/>
</dbReference>
<evidence type="ECO:0000313" key="4">
    <source>
        <dbReference type="Proteomes" id="UP001212841"/>
    </source>
</evidence>
<dbReference type="InterPro" id="IPR013767">
    <property type="entry name" value="PAS_fold"/>
</dbReference>
<feature type="domain" description="PAS" evidence="1">
    <location>
        <begin position="163"/>
        <end position="233"/>
    </location>
</feature>
<dbReference type="Pfam" id="PF00989">
    <property type="entry name" value="PAS"/>
    <property type="match status" value="1"/>
</dbReference>
<keyword evidence="3" id="KW-0675">Receptor</keyword>
<dbReference type="GO" id="GO:0006355">
    <property type="term" value="P:regulation of DNA-templated transcription"/>
    <property type="evidence" value="ECO:0007669"/>
    <property type="project" value="InterPro"/>
</dbReference>
<dbReference type="InterPro" id="IPR004331">
    <property type="entry name" value="SPX_dom"/>
</dbReference>
<evidence type="ECO:0000259" key="1">
    <source>
        <dbReference type="PROSITE" id="PS50112"/>
    </source>
</evidence>